<organism evidence="2 3">
    <name type="scientific">Eleusine coracana subsp. coracana</name>
    <dbReference type="NCBI Taxonomy" id="191504"/>
    <lineage>
        <taxon>Eukaryota</taxon>
        <taxon>Viridiplantae</taxon>
        <taxon>Streptophyta</taxon>
        <taxon>Embryophyta</taxon>
        <taxon>Tracheophyta</taxon>
        <taxon>Spermatophyta</taxon>
        <taxon>Magnoliopsida</taxon>
        <taxon>Liliopsida</taxon>
        <taxon>Poales</taxon>
        <taxon>Poaceae</taxon>
        <taxon>PACMAD clade</taxon>
        <taxon>Chloridoideae</taxon>
        <taxon>Cynodonteae</taxon>
        <taxon>Eleusininae</taxon>
        <taxon>Eleusine</taxon>
    </lineage>
</organism>
<evidence type="ECO:0000256" key="1">
    <source>
        <dbReference type="SAM" id="MobiDB-lite"/>
    </source>
</evidence>
<keyword evidence="3" id="KW-1185">Reference proteome</keyword>
<gene>
    <name evidence="2" type="primary">ga11592</name>
    <name evidence="2" type="ORF">PR202_ga11592</name>
</gene>
<proteinExistence type="predicted"/>
<dbReference type="Proteomes" id="UP001054889">
    <property type="component" value="Unassembled WGS sequence"/>
</dbReference>
<name>A0AAV5C9E5_ELECO</name>
<dbReference type="GO" id="GO:0009638">
    <property type="term" value="P:phototropism"/>
    <property type="evidence" value="ECO:0007669"/>
    <property type="project" value="InterPro"/>
</dbReference>
<sequence>MATCREATPPPSVHKPAGSWGGGGGGDDDSELDVFAAERYFNGDDALWSARSSSSLSSAFRTGTTHDQDRSAVTATAATSSSEASWNSRSALLPDGKLLDAADIAVPTSITEAEGSGRPRGKPFPSSSHCLRRWILGVAGCGCVGGDGDESASGDELSPGEVEDDNFAGVGGEKLISEGAGELFEIKGLAVVDAEESVTVRPGNSGEFSTPPILSRATVAAPLLHEQRRRSFEMLRPIGDIGSALVPTKEGPAFTIVAGNTSGLGICRRDSSEDDMAPSEVGCVYPPSEASVAWSVVTAEGAASCNFSSAASGYYYHLNGALRHGNVRSDRRRRGRVSNGGGLLTCMGDKAVDAVRPAHSDGRNRPAAGYSVVTRRQ</sequence>
<comment type="caution">
    <text evidence="2">The sequence shown here is derived from an EMBL/GenBank/DDBJ whole genome shotgun (WGS) entry which is preliminary data.</text>
</comment>
<dbReference type="InterPro" id="IPR039615">
    <property type="entry name" value="PKS"/>
</dbReference>
<dbReference type="EMBL" id="BQKI01000005">
    <property type="protein sequence ID" value="GJM94908.1"/>
    <property type="molecule type" value="Genomic_DNA"/>
</dbReference>
<protein>
    <submittedName>
        <fullName evidence="2">Uncharacterized protein</fullName>
    </submittedName>
</protein>
<dbReference type="AlphaFoldDB" id="A0AAV5C9E5"/>
<dbReference type="PANTHER" id="PTHR33781">
    <property type="entry name" value="PROTEIN PHYTOCHROME KINASE SUBSTRATE 1-RELATED"/>
    <property type="match status" value="1"/>
</dbReference>
<evidence type="ECO:0000313" key="2">
    <source>
        <dbReference type="EMBL" id="GJM94908.1"/>
    </source>
</evidence>
<feature type="region of interest" description="Disordered" evidence="1">
    <location>
        <begin position="1"/>
        <end position="31"/>
    </location>
</feature>
<feature type="compositionally biased region" description="Low complexity" evidence="1">
    <location>
        <begin position="71"/>
        <end position="85"/>
    </location>
</feature>
<feature type="region of interest" description="Disordered" evidence="1">
    <location>
        <begin position="58"/>
        <end position="85"/>
    </location>
</feature>
<reference evidence="2" key="1">
    <citation type="journal article" date="2018" name="DNA Res.">
        <title>Multiple hybrid de novo genome assembly of finger millet, an orphan allotetraploid crop.</title>
        <authorList>
            <person name="Hatakeyama M."/>
            <person name="Aluri S."/>
            <person name="Balachadran M.T."/>
            <person name="Sivarajan S.R."/>
            <person name="Patrignani A."/>
            <person name="Gruter S."/>
            <person name="Poveda L."/>
            <person name="Shimizu-Inatsugi R."/>
            <person name="Baeten J."/>
            <person name="Francoijs K.J."/>
            <person name="Nataraja K.N."/>
            <person name="Reddy Y.A.N."/>
            <person name="Phadnis S."/>
            <person name="Ravikumar R.L."/>
            <person name="Schlapbach R."/>
            <person name="Sreeman S.M."/>
            <person name="Shimizu K.K."/>
        </authorList>
    </citation>
    <scope>NUCLEOTIDE SEQUENCE</scope>
</reference>
<reference evidence="2" key="2">
    <citation type="submission" date="2021-12" db="EMBL/GenBank/DDBJ databases">
        <title>Resequencing data analysis of finger millet.</title>
        <authorList>
            <person name="Hatakeyama M."/>
            <person name="Aluri S."/>
            <person name="Balachadran M.T."/>
            <person name="Sivarajan S.R."/>
            <person name="Poveda L."/>
            <person name="Shimizu-Inatsugi R."/>
            <person name="Schlapbach R."/>
            <person name="Sreeman S.M."/>
            <person name="Shimizu K.K."/>
        </authorList>
    </citation>
    <scope>NUCLEOTIDE SEQUENCE</scope>
</reference>
<accession>A0AAV5C9E5</accession>
<feature type="region of interest" description="Disordered" evidence="1">
    <location>
        <begin position="356"/>
        <end position="377"/>
    </location>
</feature>
<evidence type="ECO:0000313" key="3">
    <source>
        <dbReference type="Proteomes" id="UP001054889"/>
    </source>
</evidence>
<dbReference type="PANTHER" id="PTHR33781:SF2">
    <property type="entry name" value="OS05G0220500 PROTEIN"/>
    <property type="match status" value="1"/>
</dbReference>